<keyword evidence="1" id="KW-0614">Plasmid</keyword>
<name>A8ZPW6_ACAM1</name>
<dbReference type="Proteomes" id="UP000000268">
    <property type="component" value="Plasmid pREB6"/>
</dbReference>
<dbReference type="KEGG" id="amr:AM1_F0172"/>
<proteinExistence type="predicted"/>
<accession>A8ZPW6</accession>
<evidence type="ECO:0000313" key="2">
    <source>
        <dbReference type="Proteomes" id="UP000000268"/>
    </source>
</evidence>
<keyword evidence="2" id="KW-1185">Reference proteome</keyword>
<dbReference type="AlphaFoldDB" id="A8ZPW6"/>
<geneLocation type="plasmid" evidence="1 2">
    <name>pREB6</name>
</geneLocation>
<reference evidence="1 2" key="1">
    <citation type="journal article" date="2008" name="Proc. Natl. Acad. Sci. U.S.A.">
        <title>Niche adaptation and genome expansion in the chlorophyll d-producing cyanobacterium Acaryochloris marina.</title>
        <authorList>
            <person name="Swingley W.D."/>
            <person name="Chen M."/>
            <person name="Cheung P.C."/>
            <person name="Conrad A.L."/>
            <person name="Dejesa L.C."/>
            <person name="Hao J."/>
            <person name="Honchak B.M."/>
            <person name="Karbach L.E."/>
            <person name="Kurdoglu A."/>
            <person name="Lahiri S."/>
            <person name="Mastrian S.D."/>
            <person name="Miyashita H."/>
            <person name="Page L."/>
            <person name="Ramakrishna P."/>
            <person name="Satoh S."/>
            <person name="Sattley W.M."/>
            <person name="Shimada Y."/>
            <person name="Taylor H.L."/>
            <person name="Tomo T."/>
            <person name="Tsuchiya T."/>
            <person name="Wang Z.T."/>
            <person name="Raymond J."/>
            <person name="Mimuro M."/>
            <person name="Blankenship R.E."/>
            <person name="Touchman J.W."/>
        </authorList>
    </citation>
    <scope>NUCLEOTIDE SEQUENCE [LARGE SCALE GENOMIC DNA]</scope>
    <source>
        <strain evidence="2">MBIC 11017</strain>
        <plasmid evidence="2">Plasmid pREB6</plasmid>
    </source>
</reference>
<protein>
    <submittedName>
        <fullName evidence="1">Uncharacterized protein</fullName>
    </submittedName>
</protein>
<dbReference type="HOGENOM" id="CLU_3021208_0_0_3"/>
<evidence type="ECO:0000313" key="1">
    <source>
        <dbReference type="EMBL" id="ABW33013.1"/>
    </source>
</evidence>
<sequence length="55" mass="6052">MGSNLAIEWLIGSTHGATMENRSVRSKDHLKYFSLSKTQSTTIASRPRYPGKIAG</sequence>
<gene>
    <name evidence="1" type="ordered locus">AM1_F0172</name>
</gene>
<organism evidence="1 2">
    <name type="scientific">Acaryochloris marina (strain MBIC 11017)</name>
    <dbReference type="NCBI Taxonomy" id="329726"/>
    <lineage>
        <taxon>Bacteria</taxon>
        <taxon>Bacillati</taxon>
        <taxon>Cyanobacteriota</taxon>
        <taxon>Cyanophyceae</taxon>
        <taxon>Acaryochloridales</taxon>
        <taxon>Acaryochloridaceae</taxon>
        <taxon>Acaryochloris</taxon>
    </lineage>
</organism>
<dbReference type="EMBL" id="CP000843">
    <property type="protein sequence ID" value="ABW33013.1"/>
    <property type="molecule type" value="Genomic_DNA"/>
</dbReference>